<dbReference type="InterPro" id="IPR036322">
    <property type="entry name" value="WD40_repeat_dom_sf"/>
</dbReference>
<feature type="compositionally biased region" description="Polar residues" evidence="3">
    <location>
        <begin position="42"/>
        <end position="62"/>
    </location>
</feature>
<dbReference type="Gene3D" id="2.130.10.10">
    <property type="entry name" value="YVTN repeat-like/Quinoprotein amine dehydrogenase"/>
    <property type="match status" value="1"/>
</dbReference>
<dbReference type="InterPro" id="IPR015943">
    <property type="entry name" value="WD40/YVTN_repeat-like_dom_sf"/>
</dbReference>
<keyword evidence="1" id="KW-0853">WD repeat</keyword>
<dbReference type="SUPFAM" id="SSF50978">
    <property type="entry name" value="WD40 repeat-like"/>
    <property type="match status" value="1"/>
</dbReference>
<dbReference type="AlphaFoldDB" id="A0A914DWX3"/>
<dbReference type="PANTHER" id="PTHR44472:SF1">
    <property type="entry name" value="DDB1 AND CUL4 ASSOCIATED FACTOR 4"/>
    <property type="match status" value="1"/>
</dbReference>
<keyword evidence="2" id="KW-0677">Repeat</keyword>
<keyword evidence="4" id="KW-1185">Reference proteome</keyword>
<evidence type="ECO:0000256" key="1">
    <source>
        <dbReference type="ARBA" id="ARBA00022574"/>
    </source>
</evidence>
<feature type="region of interest" description="Disordered" evidence="3">
    <location>
        <begin position="1"/>
        <end position="124"/>
    </location>
</feature>
<dbReference type="WBParaSite" id="ACRNAN_scaffold435.g22968.t1">
    <property type="protein sequence ID" value="ACRNAN_scaffold435.g22968.t1"/>
    <property type="gene ID" value="ACRNAN_scaffold435.g22968"/>
</dbReference>
<evidence type="ECO:0000313" key="4">
    <source>
        <dbReference type="Proteomes" id="UP000887540"/>
    </source>
</evidence>
<protein>
    <submittedName>
        <fullName evidence="5">Uncharacterized protein</fullName>
    </submittedName>
</protein>
<dbReference type="GO" id="GO:0080008">
    <property type="term" value="C:Cul4-RING E3 ubiquitin ligase complex"/>
    <property type="evidence" value="ECO:0007669"/>
    <property type="project" value="TreeGrafter"/>
</dbReference>
<feature type="compositionally biased region" description="Low complexity" evidence="3">
    <location>
        <begin position="72"/>
        <end position="83"/>
    </location>
</feature>
<evidence type="ECO:0000313" key="5">
    <source>
        <dbReference type="WBParaSite" id="ACRNAN_scaffold435.g22968.t1"/>
    </source>
</evidence>
<name>A0A914DWX3_9BILA</name>
<evidence type="ECO:0000256" key="3">
    <source>
        <dbReference type="SAM" id="MobiDB-lite"/>
    </source>
</evidence>
<dbReference type="InterPro" id="IPR052254">
    <property type="entry name" value="CUL4-DDB1_E3_ligase_receptor"/>
</dbReference>
<dbReference type="PANTHER" id="PTHR44472">
    <property type="entry name" value="DDB1- AND CUL4-ASSOCIATED FACTOR 4-RELATED"/>
    <property type="match status" value="1"/>
</dbReference>
<reference evidence="5" key="1">
    <citation type="submission" date="2022-11" db="UniProtKB">
        <authorList>
            <consortium name="WormBaseParasite"/>
        </authorList>
    </citation>
    <scope>IDENTIFICATION</scope>
</reference>
<feature type="compositionally biased region" description="Polar residues" evidence="3">
    <location>
        <begin position="85"/>
        <end position="98"/>
    </location>
</feature>
<feature type="compositionally biased region" description="Polar residues" evidence="3">
    <location>
        <begin position="112"/>
        <end position="124"/>
    </location>
</feature>
<evidence type="ECO:0000256" key="2">
    <source>
        <dbReference type="ARBA" id="ARBA00022737"/>
    </source>
</evidence>
<dbReference type="Proteomes" id="UP000887540">
    <property type="component" value="Unplaced"/>
</dbReference>
<organism evidence="4 5">
    <name type="scientific">Acrobeloides nanus</name>
    <dbReference type="NCBI Taxonomy" id="290746"/>
    <lineage>
        <taxon>Eukaryota</taxon>
        <taxon>Metazoa</taxon>
        <taxon>Ecdysozoa</taxon>
        <taxon>Nematoda</taxon>
        <taxon>Chromadorea</taxon>
        <taxon>Rhabditida</taxon>
        <taxon>Tylenchina</taxon>
        <taxon>Cephalobomorpha</taxon>
        <taxon>Cephaloboidea</taxon>
        <taxon>Cephalobidae</taxon>
        <taxon>Acrobeloides</taxon>
    </lineage>
</organism>
<feature type="compositionally biased region" description="Polar residues" evidence="3">
    <location>
        <begin position="22"/>
        <end position="33"/>
    </location>
</feature>
<accession>A0A914DWX3</accession>
<dbReference type="Pfam" id="PF23761">
    <property type="entry name" value="Beta-prop_DCAF4"/>
    <property type="match status" value="1"/>
</dbReference>
<sequence>MRKNPNRGGNNSWKTRDAPPHSSGQGQSNSYHGQNYGGLNGFRQTQPTTSGNYSRNRFQPNQVKRFKPNTWRPQNPNGNQRNRVTSESSTNNQSNRQHYNNRRQHSLETRNRYNPGQSQSQVQCRSEEFSDIPGFSYDPATGKYFKILPNAPGQPYGSTRNDLAKIQKAHEIEAKLQAQPVNSHISIPPLTKMLQDLTLGVGPPGLNCAAKKMANNVAKYRVSKTSVTPSYTVEVLPNFRENIVGCEFLEVTGDGKTIVGCWAVDSQAHSATNRGTSHQASHIVCLGVETDRDLAQHESIKLDSGKNLVDSNGRYYCNTYGLKFIPKEHDFYMYDPALVDMMIAPIDTEVTCLLYASANSHFNANHQVVTTCNVYLKPIIELTKDEGLAIVDSPIYNMHWSTREAVWSCAWNESKTSIGIGLEYCGLVIDPISDSKFKVSSGNKNVLSQRFSTDGNLLYLGRRNADMSSLDLRMSHHHTIGVFEDSASTGWIHQMKHRSNYILSENMNGKIKLWDIRSFKCIEEFYGHKNSRHRLPCFVDPTERFLFAVDEDGVSRGWSLTSTELLCTIPCPRAVESRADFPRIIFSENWGGIGGNSAIILAVDNELRIHELLL</sequence>
<proteinExistence type="predicted"/>